<gene>
    <name evidence="1" type="ORF">CYNAS_LOCUS2068</name>
</gene>
<keyword evidence="2" id="KW-1185">Reference proteome</keyword>
<evidence type="ECO:0000313" key="1">
    <source>
        <dbReference type="EMBL" id="CAJ0590085.1"/>
    </source>
</evidence>
<reference evidence="1" key="1">
    <citation type="submission" date="2023-07" db="EMBL/GenBank/DDBJ databases">
        <authorList>
            <consortium name="CYATHOMIX"/>
        </authorList>
    </citation>
    <scope>NUCLEOTIDE SEQUENCE</scope>
    <source>
        <strain evidence="1">N/A</strain>
    </source>
</reference>
<organism evidence="1 2">
    <name type="scientific">Cylicocyclus nassatus</name>
    <name type="common">Nematode worm</name>
    <dbReference type="NCBI Taxonomy" id="53992"/>
    <lineage>
        <taxon>Eukaryota</taxon>
        <taxon>Metazoa</taxon>
        <taxon>Ecdysozoa</taxon>
        <taxon>Nematoda</taxon>
        <taxon>Chromadorea</taxon>
        <taxon>Rhabditida</taxon>
        <taxon>Rhabditina</taxon>
        <taxon>Rhabditomorpha</taxon>
        <taxon>Strongyloidea</taxon>
        <taxon>Strongylidae</taxon>
        <taxon>Cylicocyclus</taxon>
    </lineage>
</organism>
<name>A0AA36DNL4_CYLNA</name>
<evidence type="ECO:0000313" key="2">
    <source>
        <dbReference type="Proteomes" id="UP001176961"/>
    </source>
</evidence>
<dbReference type="AlphaFoldDB" id="A0AA36DNL4"/>
<protein>
    <submittedName>
        <fullName evidence="1">Uncharacterized protein</fullName>
    </submittedName>
</protein>
<comment type="caution">
    <text evidence="1">The sequence shown here is derived from an EMBL/GenBank/DDBJ whole genome shotgun (WGS) entry which is preliminary data.</text>
</comment>
<sequence length="85" mass="9686">MAKKDDELENVLVAQKSLNFSKPFLKFYKAKVFFSAAGGNQRLRVTNNLPRTGIKVQGVSRRQNKQLMTSLVTLTEAISRLPKYR</sequence>
<proteinExistence type="predicted"/>
<dbReference type="Proteomes" id="UP001176961">
    <property type="component" value="Unassembled WGS sequence"/>
</dbReference>
<accession>A0AA36DNL4</accession>
<dbReference type="EMBL" id="CATQJL010000001">
    <property type="protein sequence ID" value="CAJ0590085.1"/>
    <property type="molecule type" value="Genomic_DNA"/>
</dbReference>